<feature type="transmembrane region" description="Helical" evidence="1">
    <location>
        <begin position="117"/>
        <end position="136"/>
    </location>
</feature>
<dbReference type="AlphaFoldDB" id="A0A7D5PFG4"/>
<organism evidence="2 3">
    <name type="scientific">Halosimplex pelagicum</name>
    <dbReference type="NCBI Taxonomy" id="869886"/>
    <lineage>
        <taxon>Archaea</taxon>
        <taxon>Methanobacteriati</taxon>
        <taxon>Methanobacteriota</taxon>
        <taxon>Stenosarchaea group</taxon>
        <taxon>Halobacteria</taxon>
        <taxon>Halobacteriales</taxon>
        <taxon>Haloarculaceae</taxon>
        <taxon>Halosimplex</taxon>
    </lineage>
</organism>
<feature type="transmembrane region" description="Helical" evidence="1">
    <location>
        <begin position="15"/>
        <end position="35"/>
    </location>
</feature>
<accession>A0A7D5PFG4</accession>
<protein>
    <submittedName>
        <fullName evidence="2">Uncharacterized protein</fullName>
    </submittedName>
</protein>
<dbReference type="Proteomes" id="UP000509346">
    <property type="component" value="Chromosome"/>
</dbReference>
<sequence>MNRRAASSAGWDRPLVIGAVYGLTALAYTAAYVTLVSPYGLFLISAGMLVGSSTVAAVLSGVLVHRLETAVDPVSRIRTDAFSGMFVGWLTLVIAGPLAVLGMTIPMYVGPVTNVSLITPLLIAAYLVGVVGYGLIGTLIALVATVGTPILLTGAVGVVLGYLRRRSSAAAVVPPEGSGG</sequence>
<keyword evidence="1" id="KW-0472">Membrane</keyword>
<name>A0A7D5PFG4_9EURY</name>
<proteinExistence type="predicted"/>
<feature type="transmembrane region" description="Helical" evidence="1">
    <location>
        <begin position="84"/>
        <end position="105"/>
    </location>
</feature>
<dbReference type="RefSeq" id="WP_179918290.1">
    <property type="nucleotide sequence ID" value="NZ_CP058909.1"/>
</dbReference>
<feature type="transmembrane region" description="Helical" evidence="1">
    <location>
        <begin position="142"/>
        <end position="163"/>
    </location>
</feature>
<dbReference type="KEGG" id="hpel:HZS54_17095"/>
<dbReference type="GeneID" id="56084342"/>
<evidence type="ECO:0000313" key="3">
    <source>
        <dbReference type="Proteomes" id="UP000509346"/>
    </source>
</evidence>
<feature type="transmembrane region" description="Helical" evidence="1">
    <location>
        <begin position="42"/>
        <end position="64"/>
    </location>
</feature>
<keyword evidence="3" id="KW-1185">Reference proteome</keyword>
<gene>
    <name evidence="2" type="ORF">HZS54_17095</name>
</gene>
<reference evidence="2 3" key="1">
    <citation type="submission" date="2020-07" db="EMBL/GenBank/DDBJ databases">
        <title>Halosimplex litoreum sp. nov. and Halosimplex rubrum sp. nov., isolated from different salt environments.</title>
        <authorList>
            <person name="Cui H."/>
        </authorList>
    </citation>
    <scope>NUCLEOTIDE SEQUENCE [LARGE SCALE GENOMIC DNA]</scope>
    <source>
        <strain evidence="2 3">R2</strain>
    </source>
</reference>
<keyword evidence="1" id="KW-1133">Transmembrane helix</keyword>
<evidence type="ECO:0000256" key="1">
    <source>
        <dbReference type="SAM" id="Phobius"/>
    </source>
</evidence>
<keyword evidence="1" id="KW-0812">Transmembrane</keyword>
<dbReference type="OrthoDB" id="241467at2157"/>
<evidence type="ECO:0000313" key="2">
    <source>
        <dbReference type="EMBL" id="QLH83240.1"/>
    </source>
</evidence>
<dbReference type="EMBL" id="CP058909">
    <property type="protein sequence ID" value="QLH83240.1"/>
    <property type="molecule type" value="Genomic_DNA"/>
</dbReference>